<dbReference type="AlphaFoldDB" id="A0AAD8BJU1"/>
<dbReference type="InterPro" id="IPR053231">
    <property type="entry name" value="GPCR_LN-TM7"/>
</dbReference>
<evidence type="ECO:0000313" key="2">
    <source>
        <dbReference type="EMBL" id="KAK0055915.1"/>
    </source>
</evidence>
<protein>
    <submittedName>
        <fullName evidence="2">Adhesion G protein-coupled receptor E3</fullName>
    </submittedName>
</protein>
<sequence length="335" mass="37656">MFTVKSNVNTMEVKFTVSNMSDVNTMEVKFIVSNMLDVNTMEVKFTTSNMSDVNTMEVKFTISNMSDVNTMEIKFTVSNMSDVNTMEVKFTVSNMSDVNTMEVKFTVSNMSDANTMEVKFTISNMSDVNTMEVKFTISNMSDVNTMEVKFTIFNMSDVNTMEVTTTNDLRICANILDRYLKKSKSRSIRQMEIALNILSYTCMTISELCLLFTLVTHLVFSELRTAPVLIVSVVIISCYFTSKTIGYGRNSCYLDSAFLIGISTVASVCLVSLCNFTFLARTVFSIHKVNEHKILNSIKTGEYKNLILYVKLSSVTGAFWVVTILAEALDSNATR</sequence>
<comment type="caution">
    <text evidence="2">The sequence shown here is derived from an EMBL/GenBank/DDBJ whole genome shotgun (WGS) entry which is preliminary data.</text>
</comment>
<reference evidence="2" key="1">
    <citation type="journal article" date="2023" name="PLoS Negl. Trop. Dis.">
        <title>A genome sequence for Biomphalaria pfeifferi, the major vector snail for the human-infecting parasite Schistosoma mansoni.</title>
        <authorList>
            <person name="Bu L."/>
            <person name="Lu L."/>
            <person name="Laidemitt M.R."/>
            <person name="Zhang S.M."/>
            <person name="Mutuku M."/>
            <person name="Mkoji G."/>
            <person name="Steinauer M."/>
            <person name="Loker E.S."/>
        </authorList>
    </citation>
    <scope>NUCLEOTIDE SEQUENCE</scope>
    <source>
        <strain evidence="2">KasaAsao</strain>
    </source>
</reference>
<keyword evidence="1" id="KW-0812">Transmembrane</keyword>
<gene>
    <name evidence="2" type="ORF">Bpfe_014584</name>
</gene>
<proteinExistence type="predicted"/>
<dbReference type="SUPFAM" id="SSF141571">
    <property type="entry name" value="Pentapeptide repeat-like"/>
    <property type="match status" value="1"/>
</dbReference>
<dbReference type="PANTHER" id="PTHR45902">
    <property type="entry name" value="LATROPHILIN RECEPTOR-LIKE PROTEIN A"/>
    <property type="match status" value="1"/>
</dbReference>
<dbReference type="Proteomes" id="UP001233172">
    <property type="component" value="Unassembled WGS sequence"/>
</dbReference>
<organism evidence="2 3">
    <name type="scientific">Biomphalaria pfeifferi</name>
    <name type="common">Bloodfluke planorb</name>
    <name type="synonym">Freshwater snail</name>
    <dbReference type="NCBI Taxonomy" id="112525"/>
    <lineage>
        <taxon>Eukaryota</taxon>
        <taxon>Metazoa</taxon>
        <taxon>Spiralia</taxon>
        <taxon>Lophotrochozoa</taxon>
        <taxon>Mollusca</taxon>
        <taxon>Gastropoda</taxon>
        <taxon>Heterobranchia</taxon>
        <taxon>Euthyneura</taxon>
        <taxon>Panpulmonata</taxon>
        <taxon>Hygrophila</taxon>
        <taxon>Lymnaeoidea</taxon>
        <taxon>Planorbidae</taxon>
        <taxon>Biomphalaria</taxon>
    </lineage>
</organism>
<name>A0AAD8BJU1_BIOPF</name>
<dbReference type="Gene3D" id="1.20.1070.10">
    <property type="entry name" value="Rhodopsin 7-helix transmembrane proteins"/>
    <property type="match status" value="1"/>
</dbReference>
<keyword evidence="2" id="KW-0675">Receptor</keyword>
<reference evidence="2" key="2">
    <citation type="submission" date="2023-04" db="EMBL/GenBank/DDBJ databases">
        <authorList>
            <person name="Bu L."/>
            <person name="Lu L."/>
            <person name="Laidemitt M.R."/>
            <person name="Zhang S.M."/>
            <person name="Mutuku M."/>
            <person name="Mkoji G."/>
            <person name="Steinauer M."/>
            <person name="Loker E.S."/>
        </authorList>
    </citation>
    <scope>NUCLEOTIDE SEQUENCE</scope>
    <source>
        <strain evidence="2">KasaAsao</strain>
        <tissue evidence="2">Whole Snail</tissue>
    </source>
</reference>
<feature type="transmembrane region" description="Helical" evidence="1">
    <location>
        <begin position="257"/>
        <end position="286"/>
    </location>
</feature>
<accession>A0AAD8BJU1</accession>
<feature type="transmembrane region" description="Helical" evidence="1">
    <location>
        <begin position="306"/>
        <end position="329"/>
    </location>
</feature>
<keyword evidence="1" id="KW-0472">Membrane</keyword>
<dbReference type="PANTHER" id="PTHR45902:SF1">
    <property type="entry name" value="LATROPHILIN RECEPTOR-LIKE PROTEIN A"/>
    <property type="match status" value="1"/>
</dbReference>
<feature type="transmembrane region" description="Helical" evidence="1">
    <location>
        <begin position="226"/>
        <end position="245"/>
    </location>
</feature>
<keyword evidence="1" id="KW-1133">Transmembrane helix</keyword>
<evidence type="ECO:0000313" key="3">
    <source>
        <dbReference type="Proteomes" id="UP001233172"/>
    </source>
</evidence>
<feature type="transmembrane region" description="Helical" evidence="1">
    <location>
        <begin position="193"/>
        <end position="220"/>
    </location>
</feature>
<evidence type="ECO:0000256" key="1">
    <source>
        <dbReference type="SAM" id="Phobius"/>
    </source>
</evidence>
<keyword evidence="3" id="KW-1185">Reference proteome</keyword>
<dbReference type="Gene3D" id="2.160.20.80">
    <property type="entry name" value="E3 ubiquitin-protein ligase SopA"/>
    <property type="match status" value="1"/>
</dbReference>
<dbReference type="EMBL" id="JASAOG010000065">
    <property type="protein sequence ID" value="KAK0055915.1"/>
    <property type="molecule type" value="Genomic_DNA"/>
</dbReference>